<feature type="compositionally biased region" description="Basic and acidic residues" evidence="1">
    <location>
        <begin position="17"/>
        <end position="29"/>
    </location>
</feature>
<dbReference type="GO" id="GO:0004843">
    <property type="term" value="F:cysteine-type deubiquitinase activity"/>
    <property type="evidence" value="ECO:0007669"/>
    <property type="project" value="TreeGrafter"/>
</dbReference>
<feature type="domain" description="OTU" evidence="2">
    <location>
        <begin position="121"/>
        <end position="245"/>
    </location>
</feature>
<evidence type="ECO:0000256" key="1">
    <source>
        <dbReference type="SAM" id="MobiDB-lite"/>
    </source>
</evidence>
<sequence>MKRTNNDKTAPTKKQKKEGEKKKKKKDESLPPDVRTLWAKATANQAPLPENRPDDYEPGDSDFEESSLSRTRSVNRTKSSNPPESKPPDKSDGQQNIAPHQNSLVHISDAADLQSLPNNLKPSGLVIGDGSCLPRAILLALTGSQDGYQQLRLSVVQRIIASPIQFEPEIRHLYNCSVADYCSRMADDFEFGDVIFIMAAAVVLEVEIEVFTFSKQQWNVDAETGLRRVSNILVREPHFDTLVESDRRDSGVALQDDDMKRKLSSPDHEQSDLPYWYSTHCLYRRRINVATAGPDNHAGPGIPKMLSRDHSNAGMNREDFFTWMRYHHTKTDAELKAAISRFPDRCLKTLMASLKKRKLDSDNETDDKWAKYKKFLVTYAPETLRNNPSTLEPVTGVSHNEEDMAEAITKLIKANLAILASNEAKSNQVRLIVAEQMLRLNELFNNGSKGDFYEFISVNLGISKRLFCYYSAYYKFATKYPRFQQISASFYAFRNMIRGLDEWFDSRDCSRLSENDFRSKEFWSFPKIISRLSQGTPELLDSSSCSGDSDDEMEQLSDDMDDIDLNAEQQANARKARLAAKLLWGNPAIQKPFGRGSETSGSLSGSYSELDTGSYTDLDTPTDS</sequence>
<organism evidence="3 4">
    <name type="scientific">Physocladia obscura</name>
    <dbReference type="NCBI Taxonomy" id="109957"/>
    <lineage>
        <taxon>Eukaryota</taxon>
        <taxon>Fungi</taxon>
        <taxon>Fungi incertae sedis</taxon>
        <taxon>Chytridiomycota</taxon>
        <taxon>Chytridiomycota incertae sedis</taxon>
        <taxon>Chytridiomycetes</taxon>
        <taxon>Chytridiales</taxon>
        <taxon>Chytriomycetaceae</taxon>
        <taxon>Physocladia</taxon>
    </lineage>
</organism>
<feature type="compositionally biased region" description="Polar residues" evidence="1">
    <location>
        <begin position="609"/>
        <end position="624"/>
    </location>
</feature>
<evidence type="ECO:0000313" key="4">
    <source>
        <dbReference type="Proteomes" id="UP001211907"/>
    </source>
</evidence>
<feature type="compositionally biased region" description="Low complexity" evidence="1">
    <location>
        <begin position="594"/>
        <end position="608"/>
    </location>
</feature>
<dbReference type="PROSITE" id="PS50802">
    <property type="entry name" value="OTU"/>
    <property type="match status" value="1"/>
</dbReference>
<dbReference type="InterPro" id="IPR050704">
    <property type="entry name" value="Peptidase_C85-like"/>
</dbReference>
<evidence type="ECO:0000313" key="3">
    <source>
        <dbReference type="EMBL" id="KAJ3114801.1"/>
    </source>
</evidence>
<feature type="compositionally biased region" description="Acidic residues" evidence="1">
    <location>
        <begin position="56"/>
        <end position="65"/>
    </location>
</feature>
<dbReference type="Pfam" id="PF02338">
    <property type="entry name" value="OTU"/>
    <property type="match status" value="1"/>
</dbReference>
<dbReference type="EMBL" id="JADGJH010001339">
    <property type="protein sequence ID" value="KAJ3114801.1"/>
    <property type="molecule type" value="Genomic_DNA"/>
</dbReference>
<keyword evidence="4" id="KW-1185">Reference proteome</keyword>
<reference evidence="3" key="1">
    <citation type="submission" date="2020-05" db="EMBL/GenBank/DDBJ databases">
        <title>Phylogenomic resolution of chytrid fungi.</title>
        <authorList>
            <person name="Stajich J.E."/>
            <person name="Amses K."/>
            <person name="Simmons R."/>
            <person name="Seto K."/>
            <person name="Myers J."/>
            <person name="Bonds A."/>
            <person name="Quandt C.A."/>
            <person name="Barry K."/>
            <person name="Liu P."/>
            <person name="Grigoriev I."/>
            <person name="Longcore J.E."/>
            <person name="James T.Y."/>
        </authorList>
    </citation>
    <scope>NUCLEOTIDE SEQUENCE</scope>
    <source>
        <strain evidence="3">JEL0513</strain>
    </source>
</reference>
<feature type="region of interest" description="Disordered" evidence="1">
    <location>
        <begin position="536"/>
        <end position="555"/>
    </location>
</feature>
<feature type="compositionally biased region" description="Polar residues" evidence="1">
    <location>
        <begin position="66"/>
        <end position="83"/>
    </location>
</feature>
<gene>
    <name evidence="3" type="ORF">HK100_001545</name>
</gene>
<dbReference type="GO" id="GO:0016579">
    <property type="term" value="P:protein deubiquitination"/>
    <property type="evidence" value="ECO:0007669"/>
    <property type="project" value="TreeGrafter"/>
</dbReference>
<dbReference type="InterPro" id="IPR003323">
    <property type="entry name" value="OTU_dom"/>
</dbReference>
<dbReference type="Proteomes" id="UP001211907">
    <property type="component" value="Unassembled WGS sequence"/>
</dbReference>
<dbReference type="PANTHER" id="PTHR12419">
    <property type="entry name" value="OTU DOMAIN CONTAINING PROTEIN"/>
    <property type="match status" value="1"/>
</dbReference>
<feature type="region of interest" description="Disordered" evidence="1">
    <location>
        <begin position="588"/>
        <end position="624"/>
    </location>
</feature>
<dbReference type="AlphaFoldDB" id="A0AAD5XET1"/>
<feature type="region of interest" description="Disordered" evidence="1">
    <location>
        <begin position="1"/>
        <end position="97"/>
    </location>
</feature>
<name>A0AAD5XET1_9FUNG</name>
<dbReference type="SUPFAM" id="SSF54001">
    <property type="entry name" value="Cysteine proteinases"/>
    <property type="match status" value="1"/>
</dbReference>
<protein>
    <recommendedName>
        <fullName evidence="2">OTU domain-containing protein</fullName>
    </recommendedName>
</protein>
<accession>A0AAD5XET1</accession>
<dbReference type="InterPro" id="IPR038765">
    <property type="entry name" value="Papain-like_cys_pep_sf"/>
</dbReference>
<proteinExistence type="predicted"/>
<evidence type="ECO:0000259" key="2">
    <source>
        <dbReference type="PROSITE" id="PS50802"/>
    </source>
</evidence>
<dbReference type="Gene3D" id="3.90.70.80">
    <property type="match status" value="1"/>
</dbReference>
<dbReference type="CDD" id="cd22744">
    <property type="entry name" value="OTU"/>
    <property type="match status" value="1"/>
</dbReference>
<comment type="caution">
    <text evidence="3">The sequence shown here is derived from an EMBL/GenBank/DDBJ whole genome shotgun (WGS) entry which is preliminary data.</text>
</comment>
<feature type="region of interest" description="Disordered" evidence="1">
    <location>
        <begin position="250"/>
        <end position="269"/>
    </location>
</feature>
<feature type="compositionally biased region" description="Basic and acidic residues" evidence="1">
    <location>
        <begin position="257"/>
        <end position="269"/>
    </location>
</feature>